<accession>A0A135TJI3</accession>
<feature type="domain" description="DUF8035" evidence="2">
    <location>
        <begin position="43"/>
        <end position="96"/>
    </location>
</feature>
<evidence type="ECO:0000313" key="4">
    <source>
        <dbReference type="Proteomes" id="UP000070054"/>
    </source>
</evidence>
<gene>
    <name evidence="3" type="ORF">CNYM01_11740</name>
</gene>
<feature type="compositionally biased region" description="Low complexity" evidence="1">
    <location>
        <begin position="20"/>
        <end position="35"/>
    </location>
</feature>
<dbReference type="Proteomes" id="UP000070054">
    <property type="component" value="Unassembled WGS sequence"/>
</dbReference>
<feature type="compositionally biased region" description="Basic and acidic residues" evidence="1">
    <location>
        <begin position="173"/>
        <end position="182"/>
    </location>
</feature>
<evidence type="ECO:0000256" key="1">
    <source>
        <dbReference type="SAM" id="MobiDB-lite"/>
    </source>
</evidence>
<feature type="region of interest" description="Disordered" evidence="1">
    <location>
        <begin position="92"/>
        <end position="182"/>
    </location>
</feature>
<feature type="region of interest" description="Disordered" evidence="1">
    <location>
        <begin position="1"/>
        <end position="50"/>
    </location>
</feature>
<name>A0A135TJI3_9PEZI</name>
<reference evidence="3 4" key="1">
    <citation type="submission" date="2014-02" db="EMBL/GenBank/DDBJ databases">
        <title>The genome sequence of Colletotrichum nymphaeae SA-01.</title>
        <authorList>
            <person name="Baroncelli R."/>
            <person name="Thon M.R."/>
        </authorList>
    </citation>
    <scope>NUCLEOTIDE SEQUENCE [LARGE SCALE GENOMIC DNA]</scope>
    <source>
        <strain evidence="3 4">SA-01</strain>
    </source>
</reference>
<dbReference type="OrthoDB" id="5430750at2759"/>
<keyword evidence="4" id="KW-1185">Reference proteome</keyword>
<sequence>MATKPKQIRFEEDGFDDWSDSPSSPSRSPTPSVSSFQRDSRPKRGTTRIPSRIVSKRALIHLGYSFAEDGDTIIVQLALGQNHIEELLELSKRIRSSNQGTSEVGDSGEAGPRDEDQGFDWINVNAPDTETPHIETGEIEDFSRNEDEESTLDDADWDWDDLEGPVIYSGSKPEQHKIVHGQ</sequence>
<feature type="compositionally biased region" description="Acidic residues" evidence="1">
    <location>
        <begin position="146"/>
        <end position="163"/>
    </location>
</feature>
<evidence type="ECO:0000313" key="3">
    <source>
        <dbReference type="EMBL" id="KXH48229.1"/>
    </source>
</evidence>
<proteinExistence type="predicted"/>
<dbReference type="AlphaFoldDB" id="A0A135TJI3"/>
<organism evidence="3 4">
    <name type="scientific">Colletotrichum nymphaeae SA-01</name>
    <dbReference type="NCBI Taxonomy" id="1460502"/>
    <lineage>
        <taxon>Eukaryota</taxon>
        <taxon>Fungi</taxon>
        <taxon>Dikarya</taxon>
        <taxon>Ascomycota</taxon>
        <taxon>Pezizomycotina</taxon>
        <taxon>Sordariomycetes</taxon>
        <taxon>Hypocreomycetidae</taxon>
        <taxon>Glomerellales</taxon>
        <taxon>Glomerellaceae</taxon>
        <taxon>Colletotrichum</taxon>
        <taxon>Colletotrichum acutatum species complex</taxon>
    </lineage>
</organism>
<feature type="compositionally biased region" description="Basic and acidic residues" evidence="1">
    <location>
        <begin position="130"/>
        <end position="145"/>
    </location>
</feature>
<evidence type="ECO:0000259" key="2">
    <source>
        <dbReference type="Pfam" id="PF26118"/>
    </source>
</evidence>
<dbReference type="InterPro" id="IPR058348">
    <property type="entry name" value="DUF8035"/>
</dbReference>
<dbReference type="EMBL" id="JEMN01001097">
    <property type="protein sequence ID" value="KXH48229.1"/>
    <property type="molecule type" value="Genomic_DNA"/>
</dbReference>
<protein>
    <recommendedName>
        <fullName evidence="2">DUF8035 domain-containing protein</fullName>
    </recommendedName>
</protein>
<comment type="caution">
    <text evidence="3">The sequence shown here is derived from an EMBL/GenBank/DDBJ whole genome shotgun (WGS) entry which is preliminary data.</text>
</comment>
<dbReference type="Pfam" id="PF26118">
    <property type="entry name" value="DUF8035"/>
    <property type="match status" value="1"/>
</dbReference>